<dbReference type="SUPFAM" id="SSF56784">
    <property type="entry name" value="HAD-like"/>
    <property type="match status" value="1"/>
</dbReference>
<keyword evidence="1" id="KW-0809">Transit peptide</keyword>
<comment type="subcellular location">
    <subcellularLocation>
        <location evidence="1">Mitochondrion inner membrane</location>
        <topology evidence="1">Single-pass membrane protein</topology>
    </subcellularLocation>
</comment>
<dbReference type="GO" id="GO:0015031">
    <property type="term" value="P:protein transport"/>
    <property type="evidence" value="ECO:0007669"/>
    <property type="project" value="UniProtKB-KW"/>
</dbReference>
<dbReference type="InterPro" id="IPR023214">
    <property type="entry name" value="HAD_sf"/>
</dbReference>
<comment type="caution">
    <text evidence="4">The sequence shown here is derived from an EMBL/GenBank/DDBJ whole genome shotgun (WGS) entry which is preliminary data.</text>
</comment>
<comment type="subunit">
    <text evidence="1">Component of the TIM23 complex.</text>
</comment>
<dbReference type="AlphaFoldDB" id="A0AA36NCW0"/>
<proteinExistence type="inferred from homology"/>
<keyword evidence="1" id="KW-0813">Transport</keyword>
<organism evidence="4 5">
    <name type="scientific">Effrenium voratum</name>
    <dbReference type="NCBI Taxonomy" id="2562239"/>
    <lineage>
        <taxon>Eukaryota</taxon>
        <taxon>Sar</taxon>
        <taxon>Alveolata</taxon>
        <taxon>Dinophyceae</taxon>
        <taxon>Suessiales</taxon>
        <taxon>Symbiodiniaceae</taxon>
        <taxon>Effrenium</taxon>
    </lineage>
</organism>
<evidence type="ECO:0000256" key="2">
    <source>
        <dbReference type="SAM" id="MobiDB-lite"/>
    </source>
</evidence>
<keyword evidence="5" id="KW-1185">Reference proteome</keyword>
<dbReference type="EMBL" id="CAUJNA010003690">
    <property type="protein sequence ID" value="CAJ1407780.1"/>
    <property type="molecule type" value="Genomic_DNA"/>
</dbReference>
<protein>
    <recommendedName>
        <fullName evidence="1">Mitochondrial import inner membrane translocase subunit TIM50</fullName>
    </recommendedName>
</protein>
<dbReference type="PANTHER" id="PTHR12210">
    <property type="entry name" value="DULLARD PROTEIN PHOSPHATASE"/>
    <property type="match status" value="1"/>
</dbReference>
<gene>
    <name evidence="4" type="ORF">EVOR1521_LOCUS29392</name>
</gene>
<keyword evidence="1" id="KW-0653">Protein transport</keyword>
<accession>A0AA36NCW0</accession>
<feature type="domain" description="FCP1 homology" evidence="3">
    <location>
        <begin position="111"/>
        <end position="252"/>
    </location>
</feature>
<evidence type="ECO:0000256" key="1">
    <source>
        <dbReference type="RuleBase" id="RU365079"/>
    </source>
</evidence>
<comment type="similarity">
    <text evidence="1">Belongs to the TIM50 family.</text>
</comment>
<dbReference type="Proteomes" id="UP001178507">
    <property type="component" value="Unassembled WGS sequence"/>
</dbReference>
<dbReference type="SMART" id="SM00577">
    <property type="entry name" value="CPDc"/>
    <property type="match status" value="1"/>
</dbReference>
<dbReference type="InterPro" id="IPR050365">
    <property type="entry name" value="TIM50"/>
</dbReference>
<name>A0AA36NCW0_9DINO</name>
<evidence type="ECO:0000259" key="3">
    <source>
        <dbReference type="PROSITE" id="PS50969"/>
    </source>
</evidence>
<dbReference type="InterPro" id="IPR036412">
    <property type="entry name" value="HAD-like_sf"/>
</dbReference>
<feature type="region of interest" description="Disordered" evidence="2">
    <location>
        <begin position="290"/>
        <end position="316"/>
    </location>
</feature>
<keyword evidence="1" id="KW-0811">Translocation</keyword>
<dbReference type="CDD" id="cd07521">
    <property type="entry name" value="HAD_FCP1-like"/>
    <property type="match status" value="1"/>
</dbReference>
<reference evidence="4" key="1">
    <citation type="submission" date="2023-08" db="EMBL/GenBank/DDBJ databases">
        <authorList>
            <person name="Chen Y."/>
            <person name="Shah S."/>
            <person name="Dougan E. K."/>
            <person name="Thang M."/>
            <person name="Chan C."/>
        </authorList>
    </citation>
    <scope>NUCLEOTIDE SEQUENCE</scope>
</reference>
<sequence length="316" mass="36293">MWRRAAARLPAALGRGRRFNVAEAERPRPRPVKRQEAFTAGKVLGVTAVGAGVAYAASETVREEVHRLMSRVNESFEDFNDTSREFFEGIGDRLFARRQEPWLVDLATLKYPEHLPTLVLDVDKVILHLQHDSRQGWQVVKRPFADKFFKEIPHYYEVVLFSDDVFPVALDIATKWNLPVTGVLHREFCKKKRSHFVKDLSKLGRRLDRVLMIDHDPVAFQMQPENGIVIRPFDGDTSDTELADLLEFLKAAASSNMDLRKFLEKYGGGDEDVGRRYLVQKQEQEKLVESRRSFGRAFTPRQGFADRPQPPGFGLR</sequence>
<dbReference type="GO" id="GO:0005744">
    <property type="term" value="C:TIM23 mitochondrial import inner membrane translocase complex"/>
    <property type="evidence" value="ECO:0007669"/>
    <property type="project" value="UniProtKB-UniRule"/>
</dbReference>
<dbReference type="Pfam" id="PF03031">
    <property type="entry name" value="NIF"/>
    <property type="match status" value="1"/>
</dbReference>
<evidence type="ECO:0000313" key="4">
    <source>
        <dbReference type="EMBL" id="CAJ1407780.1"/>
    </source>
</evidence>
<dbReference type="InterPro" id="IPR004274">
    <property type="entry name" value="FCP1_dom"/>
</dbReference>
<dbReference type="PROSITE" id="PS50969">
    <property type="entry name" value="FCP1"/>
    <property type="match status" value="1"/>
</dbReference>
<dbReference type="Gene3D" id="3.40.50.1000">
    <property type="entry name" value="HAD superfamily/HAD-like"/>
    <property type="match status" value="1"/>
</dbReference>
<evidence type="ECO:0000313" key="5">
    <source>
        <dbReference type="Proteomes" id="UP001178507"/>
    </source>
</evidence>
<comment type="function">
    <text evidence="1">Essential component of the TIM23 complex, a complex that mediates the translocation of transit peptide-containing proteins across the mitochondrial inner membrane.</text>
</comment>
<keyword evidence="1" id="KW-0496">Mitochondrion</keyword>